<name>A0ACC0TL47_POPTR</name>
<gene>
    <name evidence="1" type="ORF">POPTR_001G196900v4</name>
</gene>
<dbReference type="Proteomes" id="UP000006729">
    <property type="component" value="Chromosome 1"/>
</dbReference>
<keyword evidence="2" id="KW-1185">Reference proteome</keyword>
<proteinExistence type="predicted"/>
<reference evidence="1 2" key="1">
    <citation type="journal article" date="2006" name="Science">
        <title>The genome of black cottonwood, Populus trichocarpa (Torr. &amp; Gray).</title>
        <authorList>
            <person name="Tuskan G.A."/>
            <person name="Difazio S."/>
            <person name="Jansson S."/>
            <person name="Bohlmann J."/>
            <person name="Grigoriev I."/>
            <person name="Hellsten U."/>
            <person name="Putnam N."/>
            <person name="Ralph S."/>
            <person name="Rombauts S."/>
            <person name="Salamov A."/>
            <person name="Schein J."/>
            <person name="Sterck L."/>
            <person name="Aerts A."/>
            <person name="Bhalerao R.R."/>
            <person name="Bhalerao R.P."/>
            <person name="Blaudez D."/>
            <person name="Boerjan W."/>
            <person name="Brun A."/>
            <person name="Brunner A."/>
            <person name="Busov V."/>
            <person name="Campbell M."/>
            <person name="Carlson J."/>
            <person name="Chalot M."/>
            <person name="Chapman J."/>
            <person name="Chen G.L."/>
            <person name="Cooper D."/>
            <person name="Coutinho P.M."/>
            <person name="Couturier J."/>
            <person name="Covert S."/>
            <person name="Cronk Q."/>
            <person name="Cunningham R."/>
            <person name="Davis J."/>
            <person name="Degroeve S."/>
            <person name="Dejardin A."/>
            <person name="Depamphilis C."/>
            <person name="Detter J."/>
            <person name="Dirks B."/>
            <person name="Dubchak I."/>
            <person name="Duplessis S."/>
            <person name="Ehlting J."/>
            <person name="Ellis B."/>
            <person name="Gendler K."/>
            <person name="Goodstein D."/>
            <person name="Gribskov M."/>
            <person name="Grimwood J."/>
            <person name="Groover A."/>
            <person name="Gunter L."/>
            <person name="Hamberger B."/>
            <person name="Heinze B."/>
            <person name="Helariutta Y."/>
            <person name="Henrissat B."/>
            <person name="Holligan D."/>
            <person name="Holt R."/>
            <person name="Huang W."/>
            <person name="Islam-Faridi N."/>
            <person name="Jones S."/>
            <person name="Jones-Rhoades M."/>
            <person name="Jorgensen R."/>
            <person name="Joshi C."/>
            <person name="Kangasjarvi J."/>
            <person name="Karlsson J."/>
            <person name="Kelleher C."/>
            <person name="Kirkpatrick R."/>
            <person name="Kirst M."/>
            <person name="Kohler A."/>
            <person name="Kalluri U."/>
            <person name="Larimer F."/>
            <person name="Leebens-Mack J."/>
            <person name="Leple J.C."/>
            <person name="Locascio P."/>
            <person name="Lou Y."/>
            <person name="Lucas S."/>
            <person name="Martin F."/>
            <person name="Montanini B."/>
            <person name="Napoli C."/>
            <person name="Nelson D.R."/>
            <person name="Nelson C."/>
            <person name="Nieminen K."/>
            <person name="Nilsson O."/>
            <person name="Pereda V."/>
            <person name="Peter G."/>
            <person name="Philippe R."/>
            <person name="Pilate G."/>
            <person name="Poliakov A."/>
            <person name="Razumovskaya J."/>
            <person name="Richardson P."/>
            <person name="Rinaldi C."/>
            <person name="Ritland K."/>
            <person name="Rouze P."/>
            <person name="Ryaboy D."/>
            <person name="Schmutz J."/>
            <person name="Schrader J."/>
            <person name="Segerman B."/>
            <person name="Shin H."/>
            <person name="Siddiqui A."/>
            <person name="Sterky F."/>
            <person name="Terry A."/>
            <person name="Tsai C.J."/>
            <person name="Uberbacher E."/>
            <person name="Unneberg P."/>
            <person name="Vahala J."/>
            <person name="Wall K."/>
            <person name="Wessler S."/>
            <person name="Yang G."/>
            <person name="Yin T."/>
            <person name="Douglas C."/>
            <person name="Marra M."/>
            <person name="Sandberg G."/>
            <person name="Van de Peer Y."/>
            <person name="Rokhsar D."/>
        </authorList>
    </citation>
    <scope>NUCLEOTIDE SEQUENCE [LARGE SCALE GENOMIC DNA]</scope>
    <source>
        <strain evidence="2">cv. Nisqually</strain>
    </source>
</reference>
<comment type="caution">
    <text evidence="1">The sequence shown here is derived from an EMBL/GenBank/DDBJ whole genome shotgun (WGS) entry which is preliminary data.</text>
</comment>
<evidence type="ECO:0000313" key="1">
    <source>
        <dbReference type="EMBL" id="KAI9401948.1"/>
    </source>
</evidence>
<dbReference type="EMBL" id="CM009290">
    <property type="protein sequence ID" value="KAI9401948.1"/>
    <property type="molecule type" value="Genomic_DNA"/>
</dbReference>
<protein>
    <submittedName>
        <fullName evidence="1">Uncharacterized protein</fullName>
    </submittedName>
</protein>
<organism evidence="1 2">
    <name type="scientific">Populus trichocarpa</name>
    <name type="common">Western balsam poplar</name>
    <name type="synonym">Populus balsamifera subsp. trichocarpa</name>
    <dbReference type="NCBI Taxonomy" id="3694"/>
    <lineage>
        <taxon>Eukaryota</taxon>
        <taxon>Viridiplantae</taxon>
        <taxon>Streptophyta</taxon>
        <taxon>Embryophyta</taxon>
        <taxon>Tracheophyta</taxon>
        <taxon>Spermatophyta</taxon>
        <taxon>Magnoliopsida</taxon>
        <taxon>eudicotyledons</taxon>
        <taxon>Gunneridae</taxon>
        <taxon>Pentapetalae</taxon>
        <taxon>rosids</taxon>
        <taxon>fabids</taxon>
        <taxon>Malpighiales</taxon>
        <taxon>Salicaceae</taxon>
        <taxon>Saliceae</taxon>
        <taxon>Populus</taxon>
    </lineage>
</organism>
<accession>A0ACC0TL47</accession>
<evidence type="ECO:0000313" key="2">
    <source>
        <dbReference type="Proteomes" id="UP000006729"/>
    </source>
</evidence>
<sequence length="227" mass="25664">MQGKKTTSTQKLNVDEMTYLEETLTRNMNVEVTKLEGDVVDSSVTPHEVIIEEAGQKVYQQGIAKDFRVKGKGVVEFEEVVKVLFEKPNLNKLVHIKPLYLCAKIKGEETGKELVDNGTAVNILPRNMLEVIEKTVGDLTPTRVVISGFSGKVLQAKRMIEVSFKLDSLTAQTMFFIVDTVPNYNVLLENDWIHVNDCIPSTLHQMLLVWNESKFEVVHTNKKPFVT</sequence>